<dbReference type="Proteomes" id="UP000608345">
    <property type="component" value="Unassembled WGS sequence"/>
</dbReference>
<name>A0A918JN39_9BURK</name>
<dbReference type="PANTHER" id="PTHR39594">
    <property type="entry name" value="PROTEIN YCHQ"/>
    <property type="match status" value="1"/>
</dbReference>
<reference evidence="2" key="2">
    <citation type="submission" date="2020-09" db="EMBL/GenBank/DDBJ databases">
        <authorList>
            <person name="Sun Q."/>
            <person name="Kim S."/>
        </authorList>
    </citation>
    <scope>NUCLEOTIDE SEQUENCE</scope>
    <source>
        <strain evidence="2">KCTC 23732</strain>
    </source>
</reference>
<feature type="transmembrane region" description="Helical" evidence="1">
    <location>
        <begin position="6"/>
        <end position="29"/>
    </location>
</feature>
<protein>
    <submittedName>
        <fullName evidence="2">SirB family protein</fullName>
    </submittedName>
</protein>
<gene>
    <name evidence="2" type="ORF">GCM10011450_21360</name>
</gene>
<comment type="caution">
    <text evidence="2">The sequence shown here is derived from an EMBL/GenBank/DDBJ whole genome shotgun (WGS) entry which is preliminary data.</text>
</comment>
<dbReference type="RefSeq" id="WP_189385486.1">
    <property type="nucleotide sequence ID" value="NZ_BAABFY010000005.1"/>
</dbReference>
<organism evidence="2 3">
    <name type="scientific">Advenella faeciporci</name>
    <dbReference type="NCBI Taxonomy" id="797535"/>
    <lineage>
        <taxon>Bacteria</taxon>
        <taxon>Pseudomonadati</taxon>
        <taxon>Pseudomonadota</taxon>
        <taxon>Betaproteobacteria</taxon>
        <taxon>Burkholderiales</taxon>
        <taxon>Alcaligenaceae</taxon>
    </lineage>
</organism>
<keyword evidence="1" id="KW-0472">Membrane</keyword>
<keyword evidence="1" id="KW-0812">Transmembrane</keyword>
<keyword evidence="3" id="KW-1185">Reference proteome</keyword>
<dbReference type="AlphaFoldDB" id="A0A918JN39"/>
<sequence>MADYYLPIKHLHMTCAYLSITFFLIRAFWSITGSRMLQIGFVKVAPHVIDSILLICGFILAAMIGPNQPFILAKIVALIAYIGVGTIAIKRGKTPVQKLMATVIASLIFLYIIGAAINKSALSWFV</sequence>
<accession>A0A918JN39</accession>
<feature type="transmembrane region" description="Helical" evidence="1">
    <location>
        <begin position="99"/>
        <end position="117"/>
    </location>
</feature>
<dbReference type="InterPro" id="IPR007360">
    <property type="entry name" value="SirB"/>
</dbReference>
<feature type="transmembrane region" description="Helical" evidence="1">
    <location>
        <begin position="70"/>
        <end position="87"/>
    </location>
</feature>
<dbReference type="PIRSF" id="PIRSF005610">
    <property type="entry name" value="SirB"/>
    <property type="match status" value="1"/>
</dbReference>
<reference evidence="2" key="1">
    <citation type="journal article" date="2014" name="Int. J. Syst. Evol. Microbiol.">
        <title>Complete genome sequence of Corynebacterium casei LMG S-19264T (=DSM 44701T), isolated from a smear-ripened cheese.</title>
        <authorList>
            <consortium name="US DOE Joint Genome Institute (JGI-PGF)"/>
            <person name="Walter F."/>
            <person name="Albersmeier A."/>
            <person name="Kalinowski J."/>
            <person name="Ruckert C."/>
        </authorList>
    </citation>
    <scope>NUCLEOTIDE SEQUENCE</scope>
    <source>
        <strain evidence="2">KCTC 23732</strain>
    </source>
</reference>
<dbReference type="GO" id="GO:0005886">
    <property type="term" value="C:plasma membrane"/>
    <property type="evidence" value="ECO:0007669"/>
    <property type="project" value="TreeGrafter"/>
</dbReference>
<evidence type="ECO:0000313" key="3">
    <source>
        <dbReference type="Proteomes" id="UP000608345"/>
    </source>
</evidence>
<dbReference type="EMBL" id="BMYS01000016">
    <property type="protein sequence ID" value="GGW90914.1"/>
    <property type="molecule type" value="Genomic_DNA"/>
</dbReference>
<keyword evidence="1" id="KW-1133">Transmembrane helix</keyword>
<evidence type="ECO:0000313" key="2">
    <source>
        <dbReference type="EMBL" id="GGW90914.1"/>
    </source>
</evidence>
<dbReference type="Pfam" id="PF04247">
    <property type="entry name" value="SirB"/>
    <property type="match status" value="1"/>
</dbReference>
<evidence type="ECO:0000256" key="1">
    <source>
        <dbReference type="SAM" id="Phobius"/>
    </source>
</evidence>
<dbReference type="PANTHER" id="PTHR39594:SF1">
    <property type="entry name" value="PROTEIN YCHQ"/>
    <property type="match status" value="1"/>
</dbReference>
<feature type="transmembrane region" description="Helical" evidence="1">
    <location>
        <begin position="41"/>
        <end position="64"/>
    </location>
</feature>
<proteinExistence type="predicted"/>